<name>A0A0M2K1C5_9MYCO</name>
<dbReference type="OrthoDB" id="9784823at2"/>
<dbReference type="Proteomes" id="UP000034150">
    <property type="component" value="Unassembled WGS sequence"/>
</dbReference>
<dbReference type="STRING" id="1807.MOBUDSM44075_04158"/>
<dbReference type="GO" id="GO:0032259">
    <property type="term" value="P:methylation"/>
    <property type="evidence" value="ECO:0007669"/>
    <property type="project" value="UniProtKB-KW"/>
</dbReference>
<sequence>MHVTETSQAGGPTLFRLDPDDQIKHRDRVRELAEVYTHQREVTAMLDFVPDSFPSEDDPDNLDKTFLEPAAGHGNILVEILRRKLSTVTTDRWGSGEEYEHRILRCLASIYGIDIDPENVDDSRRRMHEVTISHVGNPNERAEGFWSAVEAILTTNIVRADTLADAQVVELISYQPGAAGTFEREWSTLEEPESDSQLDLFATLPDEPQRDAVPVHYTQLAANPKPIAAKGRKR</sequence>
<comment type="caution">
    <text evidence="1">The sequence shown here is derived from an EMBL/GenBank/DDBJ whole genome shotgun (WGS) entry which is preliminary data.</text>
</comment>
<dbReference type="RefSeq" id="WP_046362294.1">
    <property type="nucleotide sequence ID" value="NZ_LAUZ02000009.1"/>
</dbReference>
<gene>
    <name evidence="1" type="ORF">WN67_07025</name>
</gene>
<dbReference type="GO" id="GO:0008168">
    <property type="term" value="F:methyltransferase activity"/>
    <property type="evidence" value="ECO:0007669"/>
    <property type="project" value="UniProtKB-KW"/>
</dbReference>
<dbReference type="SUPFAM" id="SSF53335">
    <property type="entry name" value="S-adenosyl-L-methionine-dependent methyltransferases"/>
    <property type="match status" value="1"/>
</dbReference>
<accession>A0A0M2K1C5</accession>
<evidence type="ECO:0000313" key="1">
    <source>
        <dbReference type="EMBL" id="KKF02700.1"/>
    </source>
</evidence>
<proteinExistence type="predicted"/>
<keyword evidence="1" id="KW-0489">Methyltransferase</keyword>
<dbReference type="EMBL" id="LAUZ02000009">
    <property type="protein sequence ID" value="KKF02700.1"/>
    <property type="molecule type" value="Genomic_DNA"/>
</dbReference>
<dbReference type="AlphaFoldDB" id="A0A0M2K1C5"/>
<dbReference type="Gene3D" id="3.40.50.150">
    <property type="entry name" value="Vaccinia Virus protein VP39"/>
    <property type="match status" value="1"/>
</dbReference>
<keyword evidence="1" id="KW-0808">Transferase</keyword>
<keyword evidence="2" id="KW-1185">Reference proteome</keyword>
<organism evidence="1 2">
    <name type="scientific">Mycolicibacterium obuense</name>
    <dbReference type="NCBI Taxonomy" id="1807"/>
    <lineage>
        <taxon>Bacteria</taxon>
        <taxon>Bacillati</taxon>
        <taxon>Actinomycetota</taxon>
        <taxon>Actinomycetes</taxon>
        <taxon>Mycobacteriales</taxon>
        <taxon>Mycobacteriaceae</taxon>
        <taxon>Mycolicibacterium</taxon>
    </lineage>
</organism>
<dbReference type="PATRIC" id="fig|1807.13.peg.1230"/>
<dbReference type="InterPro" id="IPR029063">
    <property type="entry name" value="SAM-dependent_MTases_sf"/>
</dbReference>
<evidence type="ECO:0000313" key="2">
    <source>
        <dbReference type="Proteomes" id="UP000034150"/>
    </source>
</evidence>
<protein>
    <submittedName>
        <fullName evidence="1">Type III restriction system methylase</fullName>
    </submittedName>
</protein>
<dbReference type="REBASE" id="119702">
    <property type="entry name" value="M1.MobUC1ORF7025P"/>
</dbReference>
<reference evidence="1 2" key="1">
    <citation type="journal article" date="2015" name="Genome Announc.">
        <title>Draft Genome Sequence of Mycobacterium obuense Strain UC1, Isolated from Patient Sputum.</title>
        <authorList>
            <person name="Greninger A.L."/>
            <person name="Cunningham G."/>
            <person name="Hsu E.D."/>
            <person name="Yu J.M."/>
            <person name="Chiu C.Y."/>
            <person name="Miller S."/>
        </authorList>
    </citation>
    <scope>NUCLEOTIDE SEQUENCE [LARGE SCALE GENOMIC DNA]</scope>
    <source>
        <strain evidence="1 2">UC1</strain>
    </source>
</reference>